<feature type="coiled-coil region" evidence="1">
    <location>
        <begin position="17"/>
        <end position="44"/>
    </location>
</feature>
<evidence type="ECO:0000256" key="1">
    <source>
        <dbReference type="SAM" id="Coils"/>
    </source>
</evidence>
<keyword evidence="3" id="KW-1185">Reference proteome</keyword>
<reference evidence="2 3" key="1">
    <citation type="submission" date="2023-01" db="EMBL/GenBank/DDBJ databases">
        <authorList>
            <person name="Whitehead M."/>
        </authorList>
    </citation>
    <scope>NUCLEOTIDE SEQUENCE [LARGE SCALE GENOMIC DNA]</scope>
</reference>
<sequence length="81" mass="9344">MRSRGATDPPLSVSVVCDRTLMERQQVRQVYADLEQRRKNGEHNIVVRHFNGVPSIVQADKDFQFNHSTHRHVAIPKNQPV</sequence>
<accession>A0AAV0WRN6</accession>
<dbReference type="EMBL" id="CARXXK010000002">
    <property type="protein sequence ID" value="CAI6358501.1"/>
    <property type="molecule type" value="Genomic_DNA"/>
</dbReference>
<dbReference type="AlphaFoldDB" id="A0AAV0WRN6"/>
<evidence type="ECO:0000313" key="2">
    <source>
        <dbReference type="EMBL" id="CAI6358501.1"/>
    </source>
</evidence>
<name>A0AAV0WRN6_9HEMI</name>
<comment type="caution">
    <text evidence="2">The sequence shown here is derived from an EMBL/GenBank/DDBJ whole genome shotgun (WGS) entry which is preliminary data.</text>
</comment>
<protein>
    <submittedName>
        <fullName evidence="2">Uncharacterized protein</fullName>
    </submittedName>
</protein>
<proteinExistence type="predicted"/>
<dbReference type="Proteomes" id="UP001160148">
    <property type="component" value="Unassembled WGS sequence"/>
</dbReference>
<evidence type="ECO:0000313" key="3">
    <source>
        <dbReference type="Proteomes" id="UP001160148"/>
    </source>
</evidence>
<keyword evidence="1" id="KW-0175">Coiled coil</keyword>
<organism evidence="2 3">
    <name type="scientific">Macrosiphum euphorbiae</name>
    <name type="common">potato aphid</name>
    <dbReference type="NCBI Taxonomy" id="13131"/>
    <lineage>
        <taxon>Eukaryota</taxon>
        <taxon>Metazoa</taxon>
        <taxon>Ecdysozoa</taxon>
        <taxon>Arthropoda</taxon>
        <taxon>Hexapoda</taxon>
        <taxon>Insecta</taxon>
        <taxon>Pterygota</taxon>
        <taxon>Neoptera</taxon>
        <taxon>Paraneoptera</taxon>
        <taxon>Hemiptera</taxon>
        <taxon>Sternorrhyncha</taxon>
        <taxon>Aphidomorpha</taxon>
        <taxon>Aphidoidea</taxon>
        <taxon>Aphididae</taxon>
        <taxon>Macrosiphini</taxon>
        <taxon>Macrosiphum</taxon>
    </lineage>
</organism>
<gene>
    <name evidence="2" type="ORF">MEUPH1_LOCUS14009</name>
</gene>